<evidence type="ECO:0000256" key="3">
    <source>
        <dbReference type="ARBA" id="ARBA00022448"/>
    </source>
</evidence>
<evidence type="ECO:0000256" key="7">
    <source>
        <dbReference type="ARBA" id="ARBA00022927"/>
    </source>
</evidence>
<evidence type="ECO:0000256" key="5">
    <source>
        <dbReference type="ARBA" id="ARBA00022519"/>
    </source>
</evidence>
<evidence type="ECO:0000256" key="9">
    <source>
        <dbReference type="ARBA" id="ARBA00023136"/>
    </source>
</evidence>
<evidence type="ECO:0000256" key="12">
    <source>
        <dbReference type="SAM" id="Phobius"/>
    </source>
</evidence>
<dbReference type="Pfam" id="PF21687">
    <property type="entry name" value="T2SSK_1st"/>
    <property type="match status" value="1"/>
</dbReference>
<comment type="similarity">
    <text evidence="2 10">Belongs to the GSP K family.</text>
</comment>
<evidence type="ECO:0000259" key="13">
    <source>
        <dbReference type="Pfam" id="PF21687"/>
    </source>
</evidence>
<dbReference type="Gene3D" id="3.30.1300.30">
    <property type="entry name" value="GSPII I/J protein-like"/>
    <property type="match status" value="1"/>
</dbReference>
<evidence type="ECO:0000256" key="10">
    <source>
        <dbReference type="PIRNR" id="PIRNR002786"/>
    </source>
</evidence>
<proteinExistence type="inferred from homology"/>
<gene>
    <name evidence="14" type="ORF">MOMA_08761</name>
</gene>
<dbReference type="SUPFAM" id="SSF158544">
    <property type="entry name" value="GspK insert domain-like"/>
    <property type="match status" value="1"/>
</dbReference>
<feature type="domain" description="T2SS protein K first SAM-like" evidence="13">
    <location>
        <begin position="108"/>
        <end position="209"/>
    </location>
</feature>
<feature type="compositionally biased region" description="Polar residues" evidence="11">
    <location>
        <begin position="236"/>
        <end position="254"/>
    </location>
</feature>
<evidence type="ECO:0000256" key="2">
    <source>
        <dbReference type="ARBA" id="ARBA00007246"/>
    </source>
</evidence>
<keyword evidence="8 12" id="KW-1133">Transmembrane helix</keyword>
<keyword evidence="9 10" id="KW-0472">Membrane</keyword>
<dbReference type="EMBL" id="ANIN01000002">
    <property type="protein sequence ID" value="ELA08638.1"/>
    <property type="molecule type" value="Genomic_DNA"/>
</dbReference>
<evidence type="ECO:0000256" key="4">
    <source>
        <dbReference type="ARBA" id="ARBA00022475"/>
    </source>
</evidence>
<name>L2F853_9GAMM</name>
<dbReference type="PATRIC" id="fig|1230338.3.peg.1881"/>
<evidence type="ECO:0000256" key="11">
    <source>
        <dbReference type="SAM" id="MobiDB-lite"/>
    </source>
</evidence>
<organism evidence="14 15">
    <name type="scientific">Moraxella macacae 0408225</name>
    <dbReference type="NCBI Taxonomy" id="1230338"/>
    <lineage>
        <taxon>Bacteria</taxon>
        <taxon>Pseudomonadati</taxon>
        <taxon>Pseudomonadota</taxon>
        <taxon>Gammaproteobacteria</taxon>
        <taxon>Moraxellales</taxon>
        <taxon>Moraxellaceae</taxon>
        <taxon>Moraxella</taxon>
    </lineage>
</organism>
<dbReference type="AlphaFoldDB" id="L2F853"/>
<dbReference type="PIRSF" id="PIRSF002786">
    <property type="entry name" value="XcpX"/>
    <property type="match status" value="1"/>
</dbReference>
<comment type="subcellular location">
    <subcellularLocation>
        <location evidence="1 10">Cell inner membrane</location>
    </subcellularLocation>
</comment>
<evidence type="ECO:0000256" key="6">
    <source>
        <dbReference type="ARBA" id="ARBA00022692"/>
    </source>
</evidence>
<dbReference type="GO" id="GO:0009306">
    <property type="term" value="P:protein secretion"/>
    <property type="evidence" value="ECO:0007669"/>
    <property type="project" value="InterPro"/>
</dbReference>
<dbReference type="Proteomes" id="UP000023795">
    <property type="component" value="Unassembled WGS sequence"/>
</dbReference>
<keyword evidence="6 12" id="KW-0812">Transmembrane</keyword>
<dbReference type="NCBIfam" id="NF037980">
    <property type="entry name" value="T2SS_GspK"/>
    <property type="match status" value="1"/>
</dbReference>
<evidence type="ECO:0000313" key="15">
    <source>
        <dbReference type="Proteomes" id="UP000023795"/>
    </source>
</evidence>
<dbReference type="InterPro" id="IPR038072">
    <property type="entry name" value="GspK_central_sf"/>
</dbReference>
<dbReference type="eggNOG" id="COG3156">
    <property type="taxonomic scope" value="Bacteria"/>
</dbReference>
<keyword evidence="4 10" id="KW-1003">Cell membrane</keyword>
<keyword evidence="5 10" id="KW-0997">Cell inner membrane</keyword>
<feature type="region of interest" description="Disordered" evidence="11">
    <location>
        <begin position="234"/>
        <end position="255"/>
    </location>
</feature>
<evidence type="ECO:0000256" key="8">
    <source>
        <dbReference type="ARBA" id="ARBA00022989"/>
    </source>
</evidence>
<dbReference type="PANTHER" id="PTHR38831:SF1">
    <property type="entry name" value="TYPE II SECRETION SYSTEM PROTEIN K-RELATED"/>
    <property type="match status" value="1"/>
</dbReference>
<keyword evidence="3 10" id="KW-0813">Transport</keyword>
<dbReference type="PANTHER" id="PTHR38831">
    <property type="entry name" value="TYPE II SECRETION SYSTEM PROTEIN K"/>
    <property type="match status" value="1"/>
</dbReference>
<feature type="transmembrane region" description="Helical" evidence="12">
    <location>
        <begin position="12"/>
        <end position="35"/>
    </location>
</feature>
<dbReference type="STRING" id="1230338.MOMA_08761"/>
<accession>L2F853</accession>
<keyword evidence="15" id="KW-1185">Reference proteome</keyword>
<evidence type="ECO:0000313" key="14">
    <source>
        <dbReference type="EMBL" id="ELA08638.1"/>
    </source>
</evidence>
<dbReference type="RefSeq" id="WP_009502196.1">
    <property type="nucleotide sequence ID" value="NZ_ANIN01000002.1"/>
</dbReference>
<protein>
    <recommendedName>
        <fullName evidence="10">Type II secretion system protein K</fullName>
    </recommendedName>
</protein>
<dbReference type="InterPro" id="IPR005628">
    <property type="entry name" value="GspK"/>
</dbReference>
<evidence type="ECO:0000256" key="1">
    <source>
        <dbReference type="ARBA" id="ARBA00004533"/>
    </source>
</evidence>
<sequence length="365" mass="40384">MKTTPQSSYRQSGVALLTILLLVVAIVVVAGSMLASQQVMLREYQLTQSQRQMQQAGQFAEAKIIQMLAKDSEINQTDSLQDVWTKPIAQQTHNGANLQIKLSDESSLFNINNLYHDGATDQAAVAYFQALLTAYGIDPSVAYAVLDWQDPDSDMTEGGAEADYYQSLGKTMSIPIANQPFTTVNELLYVRGMDKEKLQKIQPLLTAAPFFLPMNVNTLKPELLAAIGFIKDPQNGAKNQPTPPNASTQNTPMPTKQGGLDLLALTNWANRRDTAMPLDTVENLWQIPAMLGVASHQKQTMAALLDVQSRMFVLTTVVTIDDKQRVFRSQLAKVQLPPQPDKPNLPNSQQNQIVIFNRQVLPFSK</sequence>
<comment type="caution">
    <text evidence="14">The sequence shown here is derived from an EMBL/GenBank/DDBJ whole genome shotgun (WGS) entry which is preliminary data.</text>
</comment>
<dbReference type="GO" id="GO:0005886">
    <property type="term" value="C:plasma membrane"/>
    <property type="evidence" value="ECO:0007669"/>
    <property type="project" value="UniProtKB-SubCell"/>
</dbReference>
<reference evidence="14 15" key="1">
    <citation type="journal article" date="2013" name="Genome Announc.">
        <title>Genome Sequence of Moraxella macacae 0408225, a Novel Bacterial Species Isolated from a Cynomolgus Macaque with Epistaxis.</title>
        <authorList>
            <person name="Ladner J.T."/>
            <person name="Whitehouse C.A."/>
            <person name="Koroleva G.I."/>
            <person name="Palacios G.F."/>
        </authorList>
    </citation>
    <scope>NUCLEOTIDE SEQUENCE [LARGE SCALE GENOMIC DNA]</scope>
    <source>
        <strain evidence="14 15">0408225</strain>
    </source>
</reference>
<dbReference type="Gene3D" id="1.10.40.60">
    <property type="entry name" value="EpsJ-like"/>
    <property type="match status" value="2"/>
</dbReference>
<keyword evidence="7" id="KW-0653">Protein transport</keyword>
<dbReference type="InterPro" id="IPR049031">
    <property type="entry name" value="T2SSK_SAM-like_1st"/>
</dbReference>